<dbReference type="Gene3D" id="4.10.400.10">
    <property type="entry name" value="Low-density Lipoprotein Receptor"/>
    <property type="match status" value="1"/>
</dbReference>
<dbReference type="SUPFAM" id="SSF57424">
    <property type="entry name" value="LDL receptor-like module"/>
    <property type="match status" value="1"/>
</dbReference>
<feature type="non-terminal residue" evidence="2">
    <location>
        <position position="86"/>
    </location>
</feature>
<dbReference type="InterPro" id="IPR036055">
    <property type="entry name" value="LDL_receptor-like_sf"/>
</dbReference>
<organism evidence="2 3">
    <name type="scientific">Acinetobacter lactucae</name>
    <dbReference type="NCBI Taxonomy" id="1785128"/>
    <lineage>
        <taxon>Bacteria</taxon>
        <taxon>Pseudomonadati</taxon>
        <taxon>Pseudomonadota</taxon>
        <taxon>Gammaproteobacteria</taxon>
        <taxon>Moraxellales</taxon>
        <taxon>Moraxellaceae</taxon>
        <taxon>Acinetobacter</taxon>
        <taxon>Acinetobacter calcoaceticus/baumannii complex</taxon>
    </lineage>
</organism>
<accession>A0AB35K919</accession>
<dbReference type="AlphaFoldDB" id="A0AB35K919"/>
<dbReference type="RefSeq" id="WP_274579467.1">
    <property type="nucleotide sequence ID" value="NZ_JALNTG010000219.1"/>
</dbReference>
<dbReference type="Proteomes" id="UP001150055">
    <property type="component" value="Unassembled WGS sequence"/>
</dbReference>
<dbReference type="PRINTS" id="PR00261">
    <property type="entry name" value="LDLRECEPTOR"/>
</dbReference>
<keyword evidence="1" id="KW-1015">Disulfide bond</keyword>
<evidence type="ECO:0000256" key="1">
    <source>
        <dbReference type="ARBA" id="ARBA00023157"/>
    </source>
</evidence>
<protein>
    <submittedName>
        <fullName evidence="2">Uncharacterized protein</fullName>
    </submittedName>
</protein>
<dbReference type="EMBL" id="JALNTG010000219">
    <property type="protein sequence ID" value="MDD9322369.1"/>
    <property type="molecule type" value="Genomic_DNA"/>
</dbReference>
<dbReference type="InterPro" id="IPR002172">
    <property type="entry name" value="LDrepeatLR_classA_rpt"/>
</dbReference>
<sequence>NNFASLARLILVLLFQVKCFLPDAVCDGEPDCADASDEAGCTSCKPGSLLCSGRCARRCDGVVECEDERDEFPCPHCRGGAVLCAG</sequence>
<comment type="caution">
    <text evidence="2">The sequence shown here is derived from an EMBL/GenBank/DDBJ whole genome shotgun (WGS) entry which is preliminary data.</text>
</comment>
<proteinExistence type="predicted"/>
<gene>
    <name evidence="2" type="ORF">M0O54_20095</name>
</gene>
<feature type="non-terminal residue" evidence="2">
    <location>
        <position position="1"/>
    </location>
</feature>
<reference evidence="2" key="1">
    <citation type="submission" date="2022-12" db="EMBL/GenBank/DDBJ databases">
        <title>Acinetobacter lactucae: Emerging opportunistic pathogenic species of genus Acinetobacter isolated from immunocompromised patients in clinical settings of India.</title>
        <authorList>
            <person name="Amar A.K."/>
            <person name="Sawant A.R."/>
            <person name="Meera M."/>
            <person name="Tomar A."/>
            <person name="Sistla S."/>
            <person name="Prashanth K."/>
        </authorList>
    </citation>
    <scope>NUCLEOTIDE SEQUENCE</scope>
    <source>
        <strain evidence="2">PKAL1828C</strain>
    </source>
</reference>
<evidence type="ECO:0000313" key="2">
    <source>
        <dbReference type="EMBL" id="MDD9322369.1"/>
    </source>
</evidence>
<dbReference type="Pfam" id="PF00057">
    <property type="entry name" value="Ldl_recept_a"/>
    <property type="match status" value="1"/>
</dbReference>
<name>A0AB35K919_9GAMM</name>
<evidence type="ECO:0000313" key="3">
    <source>
        <dbReference type="Proteomes" id="UP001150055"/>
    </source>
</evidence>